<accession>A0ABY4EC02</accession>
<feature type="transmembrane region" description="Helical" evidence="1">
    <location>
        <begin position="21"/>
        <end position="48"/>
    </location>
</feature>
<protein>
    <submittedName>
        <fullName evidence="2">Uncharacterized protein</fullName>
    </submittedName>
</protein>
<dbReference type="Proteomes" id="UP000832034">
    <property type="component" value="Chromosome"/>
</dbReference>
<name>A0ABY4EC02_VITST</name>
<reference evidence="2" key="1">
    <citation type="submission" date="2021-12" db="EMBL/GenBank/DDBJ databases">
        <authorList>
            <person name="Veyrier F.J."/>
        </authorList>
    </citation>
    <scope>NUCLEOTIDE SEQUENCE</scope>
    <source>
        <strain evidence="2">SAG 1488-6</strain>
    </source>
</reference>
<reference evidence="2" key="2">
    <citation type="journal article" date="2022" name="Res Sq">
        <title>Evolution of multicellular longitudinally dividing oral cavity symbionts (Neisseriaceae).</title>
        <authorList>
            <person name="Nyongesa S."/>
            <person name="Weber P."/>
            <person name="Bernet E."/>
            <person name="Pullido F."/>
            <person name="Nieckarz M."/>
            <person name="Delaby M."/>
            <person name="Nieves C."/>
            <person name="Viehboeck T."/>
            <person name="Krause N."/>
            <person name="Rivera-Millot A."/>
            <person name="Nakamura A."/>
            <person name="Vischer N."/>
            <person name="VanNieuwenhze M."/>
            <person name="Brun Y."/>
            <person name="Cava F."/>
            <person name="Bulgheresi S."/>
            <person name="Veyrier F."/>
        </authorList>
    </citation>
    <scope>NUCLEOTIDE SEQUENCE</scope>
    <source>
        <strain evidence="2">SAG 1488-6</strain>
    </source>
</reference>
<feature type="transmembrane region" description="Helical" evidence="1">
    <location>
        <begin position="54"/>
        <end position="75"/>
    </location>
</feature>
<dbReference type="RefSeq" id="WP_019957615.1">
    <property type="nucleotide sequence ID" value="NZ_CP091512.1"/>
</dbReference>
<keyword evidence="1" id="KW-1133">Transmembrane helix</keyword>
<keyword evidence="1" id="KW-0472">Membrane</keyword>
<dbReference type="EMBL" id="CP091512">
    <property type="protein sequence ID" value="UOO93277.1"/>
    <property type="molecule type" value="Genomic_DNA"/>
</dbReference>
<keyword evidence="3" id="KW-1185">Reference proteome</keyword>
<evidence type="ECO:0000313" key="2">
    <source>
        <dbReference type="EMBL" id="UOO93277.1"/>
    </source>
</evidence>
<evidence type="ECO:0000313" key="3">
    <source>
        <dbReference type="Proteomes" id="UP000832034"/>
    </source>
</evidence>
<sequence>MMQLDSDTVIKVAFKRSEYGCVGVVLLFLAIPTCIIFCRTALFAYIVFSMRSSMAIGVSVILIVWALLLWFFVYAMGKVCADTATAIHIDKHGIWIERFYKRNSHLFKWEDIVAIQHTSSSVEIRYCKGYRYWYQTQTYDYEYWQRQNYYQPNRNDVFQHKLPKKMVGYNEYEWLNLLQYHFNLYAPDKAI</sequence>
<evidence type="ECO:0000256" key="1">
    <source>
        <dbReference type="SAM" id="Phobius"/>
    </source>
</evidence>
<proteinExistence type="predicted"/>
<keyword evidence="1" id="KW-0812">Transmembrane</keyword>
<gene>
    <name evidence="2" type="ORF">LVJ81_04390</name>
</gene>
<organism evidence="2 3">
    <name type="scientific">Vitreoscilla stercoraria</name>
    <dbReference type="NCBI Taxonomy" id="61"/>
    <lineage>
        <taxon>Bacteria</taxon>
        <taxon>Pseudomonadati</taxon>
        <taxon>Pseudomonadota</taxon>
        <taxon>Betaproteobacteria</taxon>
        <taxon>Neisseriales</taxon>
        <taxon>Neisseriaceae</taxon>
        <taxon>Vitreoscilla</taxon>
    </lineage>
</organism>